<dbReference type="GO" id="GO:0005758">
    <property type="term" value="C:mitochondrial intermembrane space"/>
    <property type="evidence" value="ECO:0007669"/>
    <property type="project" value="TreeGrafter"/>
</dbReference>
<feature type="compositionally biased region" description="Basic and acidic residues" evidence="9">
    <location>
        <begin position="1"/>
        <end position="11"/>
    </location>
</feature>
<dbReference type="HOGENOM" id="CLU_1588792_0_0_1"/>
<dbReference type="SMART" id="SM01227">
    <property type="entry name" value="GCK"/>
    <property type="match status" value="1"/>
</dbReference>
<feature type="domain" description="GCK" evidence="10">
    <location>
        <begin position="35"/>
        <end position="105"/>
    </location>
</feature>
<keyword evidence="8" id="KW-0676">Redox-active center</keyword>
<dbReference type="Pfam" id="PF07802">
    <property type="entry name" value="GCK"/>
    <property type="match status" value="1"/>
</dbReference>
<keyword evidence="5" id="KW-0811">Translocation</keyword>
<dbReference type="OMA" id="MANDQDN"/>
<keyword evidence="6" id="KW-0496">Mitochondrion</keyword>
<evidence type="ECO:0000256" key="3">
    <source>
        <dbReference type="ARBA" id="ARBA00022927"/>
    </source>
</evidence>
<keyword evidence="12" id="KW-1185">Reference proteome</keyword>
<protein>
    <recommendedName>
        <fullName evidence="10">GCK domain-containing protein</fullName>
    </recommendedName>
</protein>
<dbReference type="InterPro" id="IPR012891">
    <property type="entry name" value="GCK_dom"/>
</dbReference>
<evidence type="ECO:0000256" key="6">
    <source>
        <dbReference type="ARBA" id="ARBA00023128"/>
    </source>
</evidence>
<feature type="compositionally biased region" description="Basic and acidic residues" evidence="9">
    <location>
        <begin position="157"/>
        <end position="168"/>
    </location>
</feature>
<dbReference type="OrthoDB" id="7481291at2759"/>
<dbReference type="KEGG" id="cme:CYME_CMJ294C"/>
<evidence type="ECO:0000256" key="2">
    <source>
        <dbReference type="ARBA" id="ARBA00022448"/>
    </source>
</evidence>
<reference evidence="11 12" key="2">
    <citation type="journal article" date="2007" name="BMC Biol.">
        <title>A 100%-complete sequence reveals unusually simple genomic features in the hot-spring red alga Cyanidioschyzon merolae.</title>
        <authorList>
            <person name="Nozaki H."/>
            <person name="Takano H."/>
            <person name="Misumi O."/>
            <person name="Terasawa K."/>
            <person name="Matsuzaki M."/>
            <person name="Maruyama S."/>
            <person name="Nishida K."/>
            <person name="Yagisawa F."/>
            <person name="Yoshida Y."/>
            <person name="Fujiwara T."/>
            <person name="Takio S."/>
            <person name="Tamura K."/>
            <person name="Chung S.J."/>
            <person name="Nakamura S."/>
            <person name="Kuroiwa H."/>
            <person name="Tanaka K."/>
            <person name="Sato N."/>
            <person name="Kuroiwa T."/>
        </authorList>
    </citation>
    <scope>NUCLEOTIDE SEQUENCE [LARGE SCALE GENOMIC DNA]</scope>
    <source>
        <strain evidence="11 12">10D</strain>
    </source>
</reference>
<dbReference type="Gene3D" id="1.10.287.2900">
    <property type="match status" value="1"/>
</dbReference>
<reference evidence="11 12" key="1">
    <citation type="journal article" date="2004" name="Nature">
        <title>Genome sequence of the ultrasmall unicellular red alga Cyanidioschyzon merolae 10D.</title>
        <authorList>
            <person name="Matsuzaki M."/>
            <person name="Misumi O."/>
            <person name="Shin-i T."/>
            <person name="Maruyama S."/>
            <person name="Takahara M."/>
            <person name="Miyagishima S."/>
            <person name="Mori T."/>
            <person name="Nishida K."/>
            <person name="Yagisawa F."/>
            <person name="Nishida K."/>
            <person name="Yoshida Y."/>
            <person name="Nishimura Y."/>
            <person name="Nakao S."/>
            <person name="Kobayashi T."/>
            <person name="Momoyama Y."/>
            <person name="Higashiyama T."/>
            <person name="Minoda A."/>
            <person name="Sano M."/>
            <person name="Nomoto H."/>
            <person name="Oishi K."/>
            <person name="Hayashi H."/>
            <person name="Ohta F."/>
            <person name="Nishizaka S."/>
            <person name="Haga S."/>
            <person name="Miura S."/>
            <person name="Morishita T."/>
            <person name="Kabeya Y."/>
            <person name="Terasawa K."/>
            <person name="Suzuki Y."/>
            <person name="Ishii Y."/>
            <person name="Asakawa S."/>
            <person name="Takano H."/>
            <person name="Ohta N."/>
            <person name="Kuroiwa H."/>
            <person name="Tanaka K."/>
            <person name="Shimizu N."/>
            <person name="Sugano S."/>
            <person name="Sato N."/>
            <person name="Nozaki H."/>
            <person name="Ogasawara N."/>
            <person name="Kohara Y."/>
            <person name="Kuroiwa T."/>
        </authorList>
    </citation>
    <scope>NUCLEOTIDE SEQUENCE [LARGE SCALE GENOMIC DNA]</scope>
    <source>
        <strain evidence="11 12">10D</strain>
    </source>
</reference>
<evidence type="ECO:0000256" key="9">
    <source>
        <dbReference type="SAM" id="MobiDB-lite"/>
    </source>
</evidence>
<feature type="region of interest" description="Disordered" evidence="9">
    <location>
        <begin position="1"/>
        <end position="29"/>
    </location>
</feature>
<evidence type="ECO:0000313" key="12">
    <source>
        <dbReference type="Proteomes" id="UP000007014"/>
    </source>
</evidence>
<comment type="subcellular location">
    <subcellularLocation>
        <location evidence="1">Mitochondrion</location>
    </subcellularLocation>
</comment>
<evidence type="ECO:0000256" key="1">
    <source>
        <dbReference type="ARBA" id="ARBA00004173"/>
    </source>
</evidence>
<dbReference type="GO" id="GO:0045041">
    <property type="term" value="P:protein import into mitochondrial intermembrane space"/>
    <property type="evidence" value="ECO:0007669"/>
    <property type="project" value="InterPro"/>
</dbReference>
<proteinExistence type="predicted"/>
<accession>M1VHK7</accession>
<evidence type="ECO:0000256" key="7">
    <source>
        <dbReference type="ARBA" id="ARBA00023157"/>
    </source>
</evidence>
<dbReference type="PANTHER" id="PTHR21622:SF0">
    <property type="entry name" value="COILED-COIL-HELIX-COILED-COIL-HELIX DOMAIN CONTAINING 4"/>
    <property type="match status" value="1"/>
</dbReference>
<gene>
    <name evidence="11" type="ORF">CYME_CMJ294C</name>
</gene>
<feature type="region of interest" description="Disordered" evidence="9">
    <location>
        <begin position="94"/>
        <end position="168"/>
    </location>
</feature>
<dbReference type="GO" id="GO:0015035">
    <property type="term" value="F:protein-disulfide reductase activity"/>
    <property type="evidence" value="ECO:0007669"/>
    <property type="project" value="InterPro"/>
</dbReference>
<keyword evidence="4" id="KW-0560">Oxidoreductase</keyword>
<dbReference type="eggNOG" id="KOG4149">
    <property type="taxonomic scope" value="Eukaryota"/>
</dbReference>
<keyword evidence="2" id="KW-0813">Transport</keyword>
<dbReference type="AlphaFoldDB" id="M1VHK7"/>
<evidence type="ECO:0000256" key="8">
    <source>
        <dbReference type="ARBA" id="ARBA00023284"/>
    </source>
</evidence>
<dbReference type="STRING" id="280699.M1VHK7"/>
<evidence type="ECO:0000259" key="10">
    <source>
        <dbReference type="SMART" id="SM01227"/>
    </source>
</evidence>
<evidence type="ECO:0000256" key="4">
    <source>
        <dbReference type="ARBA" id="ARBA00023002"/>
    </source>
</evidence>
<dbReference type="Gramene" id="CMJ294CT">
    <property type="protein sequence ID" value="CMJ294CT"/>
    <property type="gene ID" value="CMJ294C"/>
</dbReference>
<feature type="compositionally biased region" description="Basic and acidic residues" evidence="9">
    <location>
        <begin position="134"/>
        <end position="143"/>
    </location>
</feature>
<dbReference type="GeneID" id="16994032"/>
<evidence type="ECO:0000256" key="5">
    <source>
        <dbReference type="ARBA" id="ARBA00023010"/>
    </source>
</evidence>
<dbReference type="EMBL" id="AP006492">
    <property type="protein sequence ID" value="BAM80388.1"/>
    <property type="molecule type" value="Genomic_DNA"/>
</dbReference>
<keyword evidence="7" id="KW-1015">Disulfide bond</keyword>
<sequence>MQPDKEVRGTEAVDAASSSPSRDNRSKEQMIEDALNCPCVESLKEGSCGGAFIAAYRCFLESEAEPRGSDCYEVFQRMQDCMLAHPDEYHFDDREEEEAELERRSSSVENGRSVVVNPEPLPAPASAPPSTGRDPSESLEGARTRAVVAAASSTEDGQSKPEQGARSR</sequence>
<keyword evidence="3" id="KW-0653">Protein transport</keyword>
<dbReference type="PANTHER" id="PTHR21622">
    <property type="entry name" value="COILED-COIL-HELIX-COILED-COIL-HELIX DOMAIN CONTAINING 4"/>
    <property type="match status" value="1"/>
</dbReference>
<dbReference type="InterPro" id="IPR039289">
    <property type="entry name" value="CHCHD4"/>
</dbReference>
<name>M1VHK7_CYAM1</name>
<evidence type="ECO:0000313" key="11">
    <source>
        <dbReference type="EMBL" id="BAM80388.1"/>
    </source>
</evidence>
<dbReference type="RefSeq" id="XP_005534995.1">
    <property type="nucleotide sequence ID" value="XM_005534938.1"/>
</dbReference>
<dbReference type="Proteomes" id="UP000007014">
    <property type="component" value="Chromosome 10"/>
</dbReference>
<organism evidence="11 12">
    <name type="scientific">Cyanidioschyzon merolae (strain NIES-3377 / 10D)</name>
    <name type="common">Unicellular red alga</name>
    <dbReference type="NCBI Taxonomy" id="280699"/>
    <lineage>
        <taxon>Eukaryota</taxon>
        <taxon>Rhodophyta</taxon>
        <taxon>Bangiophyceae</taxon>
        <taxon>Cyanidiales</taxon>
        <taxon>Cyanidiaceae</taxon>
        <taxon>Cyanidioschyzon</taxon>
    </lineage>
</organism>
<feature type="compositionally biased region" description="Low complexity" evidence="9">
    <location>
        <begin position="144"/>
        <end position="154"/>
    </location>
</feature>